<dbReference type="RefSeq" id="XP_018066629.1">
    <property type="nucleotide sequence ID" value="XM_018215622.1"/>
</dbReference>
<proteinExistence type="predicted"/>
<dbReference type="CDD" id="cd00130">
    <property type="entry name" value="PAS"/>
    <property type="match status" value="1"/>
</dbReference>
<dbReference type="NCBIfam" id="TIGR00229">
    <property type="entry name" value="sensory_box"/>
    <property type="match status" value="1"/>
</dbReference>
<gene>
    <name evidence="5" type="ORF">LY89DRAFT_688024</name>
</gene>
<evidence type="ECO:0000256" key="2">
    <source>
        <dbReference type="ARBA" id="ARBA00022643"/>
    </source>
</evidence>
<evidence type="ECO:0000313" key="6">
    <source>
        <dbReference type="Proteomes" id="UP000070700"/>
    </source>
</evidence>
<dbReference type="PROSITE" id="PS50112">
    <property type="entry name" value="PAS"/>
    <property type="match status" value="1"/>
</dbReference>
<dbReference type="AlphaFoldDB" id="A0A194WX70"/>
<feature type="domain" description="PAS" evidence="4">
    <location>
        <begin position="100"/>
        <end position="134"/>
    </location>
</feature>
<reference evidence="5 6" key="1">
    <citation type="submission" date="2015-10" db="EMBL/GenBank/DDBJ databases">
        <title>Full genome of DAOMC 229536 Phialocephala scopiformis, a fungal endophyte of spruce producing the potent anti-insectan compound rugulosin.</title>
        <authorList>
            <consortium name="DOE Joint Genome Institute"/>
            <person name="Walker A.K."/>
            <person name="Frasz S.L."/>
            <person name="Seifert K.A."/>
            <person name="Miller J.D."/>
            <person name="Mondo S.J."/>
            <person name="Labutti K."/>
            <person name="Lipzen A."/>
            <person name="Dockter R."/>
            <person name="Kennedy M."/>
            <person name="Grigoriev I.V."/>
            <person name="Spatafora J.W."/>
        </authorList>
    </citation>
    <scope>NUCLEOTIDE SEQUENCE [LARGE SCALE GENOMIC DNA]</scope>
    <source>
        <strain evidence="5 6">CBS 120377</strain>
    </source>
</reference>
<name>A0A194WX70_MOLSC</name>
<protein>
    <recommendedName>
        <fullName evidence="4">PAS domain-containing protein</fullName>
    </recommendedName>
</protein>
<evidence type="ECO:0000259" key="4">
    <source>
        <dbReference type="PROSITE" id="PS50112"/>
    </source>
</evidence>
<evidence type="ECO:0000256" key="1">
    <source>
        <dbReference type="ARBA" id="ARBA00022630"/>
    </source>
</evidence>
<dbReference type="OrthoDB" id="447251at2759"/>
<keyword evidence="6" id="KW-1185">Reference proteome</keyword>
<evidence type="ECO:0000313" key="5">
    <source>
        <dbReference type="EMBL" id="KUJ12274.1"/>
    </source>
</evidence>
<dbReference type="GO" id="GO:0005634">
    <property type="term" value="C:nucleus"/>
    <property type="evidence" value="ECO:0007669"/>
    <property type="project" value="TreeGrafter"/>
</dbReference>
<sequence length="219" mass="24125">MNPEYQAQAQKLEELRRAYASRNAVNGASGSTFVGPVTDLPVSHGTTTTYSNQQARPSDPLIYPGLYSPSGIDIMSILIRVYNRPNPTIHIGNVDGAVALVLADAEKPDLPLVYCSEAFEALTGYKSDEIMGHNCRFLQYSPGQAHQDIRVHEANALARKELREKIATGEEARVELLNYRKDGSLFANLLTIIPIDWGGDGQAKRRYIVGFQADGRSNF</sequence>
<dbReference type="PANTHER" id="PTHR47429">
    <property type="entry name" value="PROTEIN TWIN LOV 1"/>
    <property type="match status" value="1"/>
</dbReference>
<dbReference type="SUPFAM" id="SSF55785">
    <property type="entry name" value="PYP-like sensor domain (PAS domain)"/>
    <property type="match status" value="1"/>
</dbReference>
<dbReference type="Gene3D" id="3.30.450.20">
    <property type="entry name" value="PAS domain"/>
    <property type="match status" value="1"/>
</dbReference>
<dbReference type="PANTHER" id="PTHR47429:SF7">
    <property type="entry name" value="GATA-FACTOR"/>
    <property type="match status" value="1"/>
</dbReference>
<accession>A0A194WX70</accession>
<dbReference type="InParanoid" id="A0A194WX70"/>
<keyword evidence="1" id="KW-0285">Flavoprotein</keyword>
<evidence type="ECO:0000256" key="3">
    <source>
        <dbReference type="ARBA" id="ARBA00022991"/>
    </source>
</evidence>
<keyword evidence="3" id="KW-0157">Chromophore</keyword>
<dbReference type="InterPro" id="IPR000014">
    <property type="entry name" value="PAS"/>
</dbReference>
<dbReference type="Pfam" id="PF13426">
    <property type="entry name" value="PAS_9"/>
    <property type="match status" value="1"/>
</dbReference>
<dbReference type="InterPro" id="IPR035965">
    <property type="entry name" value="PAS-like_dom_sf"/>
</dbReference>
<dbReference type="KEGG" id="psco:LY89DRAFT_688024"/>
<dbReference type="Proteomes" id="UP000070700">
    <property type="component" value="Unassembled WGS sequence"/>
</dbReference>
<dbReference type="EMBL" id="KQ947424">
    <property type="protein sequence ID" value="KUJ12274.1"/>
    <property type="molecule type" value="Genomic_DNA"/>
</dbReference>
<keyword evidence="2" id="KW-0288">FMN</keyword>
<dbReference type="GeneID" id="28825348"/>
<organism evidence="5 6">
    <name type="scientific">Mollisia scopiformis</name>
    <name type="common">Conifer needle endophyte fungus</name>
    <name type="synonym">Phialocephala scopiformis</name>
    <dbReference type="NCBI Taxonomy" id="149040"/>
    <lineage>
        <taxon>Eukaryota</taxon>
        <taxon>Fungi</taxon>
        <taxon>Dikarya</taxon>
        <taxon>Ascomycota</taxon>
        <taxon>Pezizomycotina</taxon>
        <taxon>Leotiomycetes</taxon>
        <taxon>Helotiales</taxon>
        <taxon>Mollisiaceae</taxon>
        <taxon>Mollisia</taxon>
    </lineage>
</organism>